<dbReference type="EMBL" id="MT141937">
    <property type="protein sequence ID" value="QJA72271.1"/>
    <property type="molecule type" value="Genomic_DNA"/>
</dbReference>
<proteinExistence type="predicted"/>
<evidence type="ECO:0000313" key="2">
    <source>
        <dbReference type="EMBL" id="QJA88127.1"/>
    </source>
</evidence>
<sequence>MKRITHKIIKELIDLCWEIRRANVEGGDIAAGQYLHREFEEKLDRATAALSSETLSE</sequence>
<dbReference type="AlphaFoldDB" id="A0A6M3JSZ3"/>
<name>A0A6M3JSZ3_9ZZZZ</name>
<gene>
    <name evidence="1" type="ORF">MM415A02819_0010</name>
    <name evidence="2" type="ORF">MM415B02824_0003</name>
</gene>
<accession>A0A6M3JSZ3</accession>
<organism evidence="1">
    <name type="scientific">viral metagenome</name>
    <dbReference type="NCBI Taxonomy" id="1070528"/>
    <lineage>
        <taxon>unclassified sequences</taxon>
        <taxon>metagenomes</taxon>
        <taxon>organismal metagenomes</taxon>
    </lineage>
</organism>
<dbReference type="EMBL" id="MT142756">
    <property type="protein sequence ID" value="QJA88127.1"/>
    <property type="molecule type" value="Genomic_DNA"/>
</dbReference>
<reference evidence="1" key="1">
    <citation type="submission" date="2020-03" db="EMBL/GenBank/DDBJ databases">
        <title>The deep terrestrial virosphere.</title>
        <authorList>
            <person name="Holmfeldt K."/>
            <person name="Nilsson E."/>
            <person name="Simone D."/>
            <person name="Lopez-Fernandez M."/>
            <person name="Wu X."/>
            <person name="de Brujin I."/>
            <person name="Lundin D."/>
            <person name="Andersson A."/>
            <person name="Bertilsson S."/>
            <person name="Dopson M."/>
        </authorList>
    </citation>
    <scope>NUCLEOTIDE SEQUENCE</scope>
    <source>
        <strain evidence="1">MM415A02819</strain>
        <strain evidence="2">MM415B02824</strain>
    </source>
</reference>
<protein>
    <submittedName>
        <fullName evidence="1">Uncharacterized protein</fullName>
    </submittedName>
</protein>
<evidence type="ECO:0000313" key="1">
    <source>
        <dbReference type="EMBL" id="QJA72271.1"/>
    </source>
</evidence>